<dbReference type="RefSeq" id="WP_296939268.1">
    <property type="nucleotide sequence ID" value="NZ_LT599032.1"/>
</dbReference>
<dbReference type="SUPFAM" id="SSF51064">
    <property type="entry name" value="Head domain of nucleotide exchange factor GrpE"/>
    <property type="match status" value="1"/>
</dbReference>
<dbReference type="InterPro" id="IPR000740">
    <property type="entry name" value="GrpE"/>
</dbReference>
<comment type="subunit">
    <text evidence="3">Homodimer.</text>
</comment>
<dbReference type="Gene3D" id="3.90.20.20">
    <property type="match status" value="1"/>
</dbReference>
<keyword evidence="3" id="KW-0346">Stress response</keyword>
<comment type="subcellular location">
    <subcellularLocation>
        <location evidence="3">Cytoplasm</location>
    </subcellularLocation>
</comment>
<dbReference type="GO" id="GO:0006457">
    <property type="term" value="P:protein folding"/>
    <property type="evidence" value="ECO:0007669"/>
    <property type="project" value="InterPro"/>
</dbReference>
<dbReference type="PRINTS" id="PR00773">
    <property type="entry name" value="GRPEPROTEIN"/>
</dbReference>
<evidence type="ECO:0000256" key="5">
    <source>
        <dbReference type="SAM" id="Coils"/>
    </source>
</evidence>
<accession>A0A212J764</accession>
<keyword evidence="2 3" id="KW-0143">Chaperone</keyword>
<dbReference type="AlphaFoldDB" id="A0A212J764"/>
<gene>
    <name evidence="3 7" type="primary">grpE</name>
    <name evidence="7" type="ORF">KL86DYS1_11359</name>
</gene>
<dbReference type="HAMAP" id="MF_01151">
    <property type="entry name" value="GrpE"/>
    <property type="match status" value="1"/>
</dbReference>
<dbReference type="CDD" id="cd00446">
    <property type="entry name" value="GrpE"/>
    <property type="match status" value="1"/>
</dbReference>
<reference evidence="7" key="1">
    <citation type="submission" date="2016-04" db="EMBL/GenBank/DDBJ databases">
        <authorList>
            <person name="Evans L.H."/>
            <person name="Alamgir A."/>
            <person name="Owens N."/>
            <person name="Weber N.D."/>
            <person name="Virtaneva K."/>
            <person name="Barbian K."/>
            <person name="Babar A."/>
            <person name="Rosenke K."/>
        </authorList>
    </citation>
    <scope>NUCLEOTIDE SEQUENCE</scope>
    <source>
        <strain evidence="7">86-1</strain>
    </source>
</reference>
<dbReference type="GO" id="GO:0042803">
    <property type="term" value="F:protein homodimerization activity"/>
    <property type="evidence" value="ECO:0007669"/>
    <property type="project" value="InterPro"/>
</dbReference>
<dbReference type="GO" id="GO:0051082">
    <property type="term" value="F:unfolded protein binding"/>
    <property type="evidence" value="ECO:0007669"/>
    <property type="project" value="TreeGrafter"/>
</dbReference>
<dbReference type="GO" id="GO:0005737">
    <property type="term" value="C:cytoplasm"/>
    <property type="evidence" value="ECO:0007669"/>
    <property type="project" value="UniProtKB-SubCell"/>
</dbReference>
<dbReference type="InterPro" id="IPR009012">
    <property type="entry name" value="GrpE_head"/>
</dbReference>
<dbReference type="SUPFAM" id="SSF58014">
    <property type="entry name" value="Coiled-coil domain of nucleotide exchange factor GrpE"/>
    <property type="match status" value="1"/>
</dbReference>
<dbReference type="GO" id="GO:0000774">
    <property type="term" value="F:adenyl-nucleotide exchange factor activity"/>
    <property type="evidence" value="ECO:0007669"/>
    <property type="project" value="InterPro"/>
</dbReference>
<evidence type="ECO:0000313" key="7">
    <source>
        <dbReference type="EMBL" id="SBV95311.1"/>
    </source>
</evidence>
<proteinExistence type="inferred from homology"/>
<dbReference type="GO" id="GO:0051087">
    <property type="term" value="F:protein-folding chaperone binding"/>
    <property type="evidence" value="ECO:0007669"/>
    <property type="project" value="InterPro"/>
</dbReference>
<evidence type="ECO:0000256" key="1">
    <source>
        <dbReference type="ARBA" id="ARBA00009054"/>
    </source>
</evidence>
<feature type="compositionally biased region" description="Basic and acidic residues" evidence="6">
    <location>
        <begin position="1"/>
        <end position="11"/>
    </location>
</feature>
<dbReference type="Gene3D" id="2.30.22.10">
    <property type="entry name" value="Head domain of nucleotide exchange factor GrpE"/>
    <property type="match status" value="1"/>
</dbReference>
<comment type="similarity">
    <text evidence="1 3 4">Belongs to the GrpE family.</text>
</comment>
<dbReference type="PANTHER" id="PTHR21237:SF23">
    <property type="entry name" value="GRPE PROTEIN HOMOLOG, MITOCHONDRIAL"/>
    <property type="match status" value="1"/>
</dbReference>
<organism evidence="7">
    <name type="scientific">uncultured Dysgonomonas sp</name>
    <dbReference type="NCBI Taxonomy" id="206096"/>
    <lineage>
        <taxon>Bacteria</taxon>
        <taxon>Pseudomonadati</taxon>
        <taxon>Bacteroidota</taxon>
        <taxon>Bacteroidia</taxon>
        <taxon>Bacteroidales</taxon>
        <taxon>Dysgonomonadaceae</taxon>
        <taxon>Dysgonomonas</taxon>
        <taxon>environmental samples</taxon>
    </lineage>
</organism>
<feature type="region of interest" description="Disordered" evidence="6">
    <location>
        <begin position="1"/>
        <end position="35"/>
    </location>
</feature>
<dbReference type="InterPro" id="IPR013805">
    <property type="entry name" value="GrpE_CC"/>
</dbReference>
<evidence type="ECO:0000256" key="3">
    <source>
        <dbReference type="HAMAP-Rule" id="MF_01151"/>
    </source>
</evidence>
<comment type="function">
    <text evidence="3">Participates actively in the response to hyperosmotic and heat shock by preventing the aggregation of stress-denatured proteins, in association with DnaK and GrpE. It is the nucleotide exchange factor for DnaK and may function as a thermosensor. Unfolded proteins bind initially to DnaJ; upon interaction with the DnaJ-bound protein, DnaK hydrolyzes its bound ATP, resulting in the formation of a stable complex. GrpE releases ADP from DnaK; ATP binding to DnaK triggers the release of the substrate protein, thus completing the reaction cycle. Several rounds of ATP-dependent interactions between DnaJ, DnaK and GrpE are required for fully efficient folding.</text>
</comment>
<dbReference type="Pfam" id="PF01025">
    <property type="entry name" value="GrpE"/>
    <property type="match status" value="1"/>
</dbReference>
<keyword evidence="3" id="KW-0963">Cytoplasm</keyword>
<dbReference type="PANTHER" id="PTHR21237">
    <property type="entry name" value="GRPE PROTEIN"/>
    <property type="match status" value="1"/>
</dbReference>
<protein>
    <recommendedName>
        <fullName evidence="3">Protein GrpE</fullName>
    </recommendedName>
    <alternativeName>
        <fullName evidence="3">HSP-70 cofactor</fullName>
    </alternativeName>
</protein>
<dbReference type="EMBL" id="FLUM01000001">
    <property type="protein sequence ID" value="SBV95311.1"/>
    <property type="molecule type" value="Genomic_DNA"/>
</dbReference>
<sequence>MKEEFTEKEFDNGQPVKADNMTNNQPEAAAETEIGDNLTDWEAKYNDLNDSYLRLNAEFDNYRKRTLKEKSELLKSGSERVLIDIISVVDDFERALENISKTEDIEAVKEGVDLIYSKFTTFLTRHGVKEIETIGHTFDTDKHEAITTVPAQSEEDKDKIVDSVQRGYTLDDKVIRYPKVIVAK</sequence>
<keyword evidence="5" id="KW-0175">Coiled coil</keyword>
<name>A0A212J764_9BACT</name>
<evidence type="ECO:0000256" key="4">
    <source>
        <dbReference type="RuleBase" id="RU004478"/>
    </source>
</evidence>
<evidence type="ECO:0000256" key="2">
    <source>
        <dbReference type="ARBA" id="ARBA00023186"/>
    </source>
</evidence>
<evidence type="ECO:0000256" key="6">
    <source>
        <dbReference type="SAM" id="MobiDB-lite"/>
    </source>
</evidence>
<feature type="coiled-coil region" evidence="5">
    <location>
        <begin position="38"/>
        <end position="65"/>
    </location>
</feature>